<comment type="catalytic activity">
    <reaction evidence="8">
        <text>L-seryl-[protein] + ATP = O-phospho-L-seryl-[protein] + ADP + H(+)</text>
        <dbReference type="Rhea" id="RHEA:17989"/>
        <dbReference type="Rhea" id="RHEA-COMP:9863"/>
        <dbReference type="Rhea" id="RHEA-COMP:11604"/>
        <dbReference type="ChEBI" id="CHEBI:15378"/>
        <dbReference type="ChEBI" id="CHEBI:29999"/>
        <dbReference type="ChEBI" id="CHEBI:30616"/>
        <dbReference type="ChEBI" id="CHEBI:83421"/>
        <dbReference type="ChEBI" id="CHEBI:456216"/>
        <dbReference type="EC" id="2.7.11.1"/>
    </reaction>
</comment>
<accession>A0A402AXZ0</accession>
<dbReference type="PANTHER" id="PTHR44899">
    <property type="entry name" value="CAMK FAMILY PROTEIN KINASE"/>
    <property type="match status" value="1"/>
</dbReference>
<dbReference type="InterPro" id="IPR051131">
    <property type="entry name" value="NEK_Ser/Thr_kinase_NIMA"/>
</dbReference>
<feature type="binding site" evidence="9">
    <location>
        <position position="82"/>
    </location>
    <ligand>
        <name>ATP</name>
        <dbReference type="ChEBI" id="CHEBI:30616"/>
    </ligand>
</feature>
<keyword evidence="13" id="KW-1185">Reference proteome</keyword>
<evidence type="ECO:0000256" key="1">
    <source>
        <dbReference type="ARBA" id="ARBA00012513"/>
    </source>
</evidence>
<reference evidence="13" key="1">
    <citation type="submission" date="2018-12" db="EMBL/GenBank/DDBJ databases">
        <title>Tengunoibacter tsumagoiensis gen. nov., sp. nov., Dictyobacter kobayashii sp. nov., D. alpinus sp. nov., and D. joshuensis sp. nov. and description of Dictyobacteraceae fam. nov. within the order Ktedonobacterales isolated from Tengu-no-mugimeshi.</title>
        <authorList>
            <person name="Wang C.M."/>
            <person name="Zheng Y."/>
            <person name="Sakai Y."/>
            <person name="Toyoda A."/>
            <person name="Minakuchi Y."/>
            <person name="Abe K."/>
            <person name="Yokota A."/>
            <person name="Yabe S."/>
        </authorList>
    </citation>
    <scope>NUCLEOTIDE SEQUENCE [LARGE SCALE GENOMIC DNA]</scope>
    <source>
        <strain evidence="13">Uno11</strain>
    </source>
</reference>
<dbReference type="PANTHER" id="PTHR44899:SF3">
    <property type="entry name" value="SERINE_THREONINE-PROTEIN KINASE NEK1"/>
    <property type="match status" value="1"/>
</dbReference>
<dbReference type="PROSITE" id="PS00107">
    <property type="entry name" value="PROTEIN_KINASE_ATP"/>
    <property type="match status" value="1"/>
</dbReference>
<keyword evidence="10" id="KW-1133">Transmembrane helix</keyword>
<dbReference type="Pfam" id="PF00069">
    <property type="entry name" value="Pkinase"/>
    <property type="match status" value="1"/>
</dbReference>
<evidence type="ECO:0000256" key="8">
    <source>
        <dbReference type="ARBA" id="ARBA00048679"/>
    </source>
</evidence>
<comment type="catalytic activity">
    <reaction evidence="7">
        <text>L-threonyl-[protein] + ATP = O-phospho-L-threonyl-[protein] + ADP + H(+)</text>
        <dbReference type="Rhea" id="RHEA:46608"/>
        <dbReference type="Rhea" id="RHEA-COMP:11060"/>
        <dbReference type="Rhea" id="RHEA-COMP:11605"/>
        <dbReference type="ChEBI" id="CHEBI:15378"/>
        <dbReference type="ChEBI" id="CHEBI:30013"/>
        <dbReference type="ChEBI" id="CHEBI:30616"/>
        <dbReference type="ChEBI" id="CHEBI:61977"/>
        <dbReference type="ChEBI" id="CHEBI:456216"/>
        <dbReference type="EC" id="2.7.11.1"/>
    </reaction>
</comment>
<keyword evidence="5" id="KW-0418">Kinase</keyword>
<comment type="caution">
    <text evidence="12">The sequence shown here is derived from an EMBL/GenBank/DDBJ whole genome shotgun (WGS) entry which is preliminary data.</text>
</comment>
<name>A0A402AXZ0_9CHLR</name>
<dbReference type="GO" id="GO:0004674">
    <property type="term" value="F:protein serine/threonine kinase activity"/>
    <property type="evidence" value="ECO:0007669"/>
    <property type="project" value="UniProtKB-KW"/>
</dbReference>
<keyword evidence="10" id="KW-0472">Membrane</keyword>
<evidence type="ECO:0000259" key="11">
    <source>
        <dbReference type="PROSITE" id="PS50011"/>
    </source>
</evidence>
<dbReference type="GO" id="GO:0005524">
    <property type="term" value="F:ATP binding"/>
    <property type="evidence" value="ECO:0007669"/>
    <property type="project" value="UniProtKB-UniRule"/>
</dbReference>
<protein>
    <recommendedName>
        <fullName evidence="1">non-specific serine/threonine protein kinase</fullName>
        <ecNumber evidence="1">2.7.11.1</ecNumber>
    </recommendedName>
</protein>
<proteinExistence type="predicted"/>
<dbReference type="PROSITE" id="PS50011">
    <property type="entry name" value="PROTEIN_KINASE_DOM"/>
    <property type="match status" value="1"/>
</dbReference>
<evidence type="ECO:0000256" key="10">
    <source>
        <dbReference type="SAM" id="Phobius"/>
    </source>
</evidence>
<keyword evidence="10" id="KW-0812">Transmembrane</keyword>
<evidence type="ECO:0000256" key="6">
    <source>
        <dbReference type="ARBA" id="ARBA00022840"/>
    </source>
</evidence>
<keyword evidence="6 9" id="KW-0067">ATP-binding</keyword>
<evidence type="ECO:0000256" key="7">
    <source>
        <dbReference type="ARBA" id="ARBA00047899"/>
    </source>
</evidence>
<dbReference type="SUPFAM" id="SSF56112">
    <property type="entry name" value="Protein kinase-like (PK-like)"/>
    <property type="match status" value="1"/>
</dbReference>
<feature type="domain" description="Protein kinase" evidence="11">
    <location>
        <begin position="52"/>
        <end position="197"/>
    </location>
</feature>
<evidence type="ECO:0000313" key="12">
    <source>
        <dbReference type="EMBL" id="GCE24001.1"/>
    </source>
</evidence>
<dbReference type="EC" id="2.7.11.1" evidence="1"/>
<keyword evidence="3" id="KW-0808">Transferase</keyword>
<gene>
    <name evidence="12" type="ORF">KDK_78010</name>
</gene>
<evidence type="ECO:0000256" key="3">
    <source>
        <dbReference type="ARBA" id="ARBA00022679"/>
    </source>
</evidence>
<dbReference type="Gene3D" id="3.30.200.20">
    <property type="entry name" value="Phosphorylase Kinase, domain 1"/>
    <property type="match status" value="1"/>
</dbReference>
<dbReference type="SMART" id="SM00220">
    <property type="entry name" value="S_TKc"/>
    <property type="match status" value="1"/>
</dbReference>
<dbReference type="InterPro" id="IPR000719">
    <property type="entry name" value="Prot_kinase_dom"/>
</dbReference>
<feature type="transmembrane region" description="Helical" evidence="10">
    <location>
        <begin position="161"/>
        <end position="183"/>
    </location>
</feature>
<dbReference type="Proteomes" id="UP000287188">
    <property type="component" value="Unassembled WGS sequence"/>
</dbReference>
<evidence type="ECO:0000256" key="2">
    <source>
        <dbReference type="ARBA" id="ARBA00022527"/>
    </source>
</evidence>
<sequence>MLICSVCGFANPRGQTRCLMCSQPLLDAQSNIVPMPPPQALPIAKGMLKQRYRILFAIGQGGMGTVYLGRDMQLGNRLVAIKEMSQSGLSPQERIQAAQNFKHEAHILAGLQHPHLPSIYDHFEENQRWYLVMSYIKGQTLEEYLKAQGGKLSLGEVLEIGSFYVVCCIICIPIIHLSFFAILSLPISCAPQMDIFI</sequence>
<evidence type="ECO:0000313" key="13">
    <source>
        <dbReference type="Proteomes" id="UP000287188"/>
    </source>
</evidence>
<evidence type="ECO:0000256" key="5">
    <source>
        <dbReference type="ARBA" id="ARBA00022777"/>
    </source>
</evidence>
<dbReference type="InterPro" id="IPR017441">
    <property type="entry name" value="Protein_kinase_ATP_BS"/>
</dbReference>
<evidence type="ECO:0000256" key="4">
    <source>
        <dbReference type="ARBA" id="ARBA00022741"/>
    </source>
</evidence>
<keyword evidence="2" id="KW-0723">Serine/threonine-protein kinase</keyword>
<dbReference type="EMBL" id="BIFS01000002">
    <property type="protein sequence ID" value="GCE24001.1"/>
    <property type="molecule type" value="Genomic_DNA"/>
</dbReference>
<keyword evidence="4 9" id="KW-0547">Nucleotide-binding</keyword>
<dbReference type="InterPro" id="IPR011009">
    <property type="entry name" value="Kinase-like_dom_sf"/>
</dbReference>
<organism evidence="12 13">
    <name type="scientific">Dictyobacter kobayashii</name>
    <dbReference type="NCBI Taxonomy" id="2014872"/>
    <lineage>
        <taxon>Bacteria</taxon>
        <taxon>Bacillati</taxon>
        <taxon>Chloroflexota</taxon>
        <taxon>Ktedonobacteria</taxon>
        <taxon>Ktedonobacterales</taxon>
        <taxon>Dictyobacteraceae</taxon>
        <taxon>Dictyobacter</taxon>
    </lineage>
</organism>
<evidence type="ECO:0000256" key="9">
    <source>
        <dbReference type="PROSITE-ProRule" id="PRU10141"/>
    </source>
</evidence>
<dbReference type="AlphaFoldDB" id="A0A402AXZ0"/>